<accession>A0A2A6M319</accession>
<dbReference type="CDD" id="cd02210">
    <property type="entry name" value="cupin_BLR2406-like"/>
    <property type="match status" value="1"/>
</dbReference>
<dbReference type="Pfam" id="PF07883">
    <property type="entry name" value="Cupin_2"/>
    <property type="match status" value="1"/>
</dbReference>
<dbReference type="InterPro" id="IPR014710">
    <property type="entry name" value="RmlC-like_jellyroll"/>
</dbReference>
<protein>
    <submittedName>
        <fullName evidence="3">Cupin</fullName>
    </submittedName>
</protein>
<dbReference type="Proteomes" id="UP000220353">
    <property type="component" value="Unassembled WGS sequence"/>
</dbReference>
<dbReference type="AlphaFoldDB" id="A0A2A6M319"/>
<feature type="domain" description="Cupin type-2" evidence="2">
    <location>
        <begin position="80"/>
        <end position="149"/>
    </location>
</feature>
<dbReference type="InterPro" id="IPR013096">
    <property type="entry name" value="Cupin_2"/>
</dbReference>
<evidence type="ECO:0000259" key="2">
    <source>
        <dbReference type="Pfam" id="PF07883"/>
    </source>
</evidence>
<evidence type="ECO:0000313" key="3">
    <source>
        <dbReference type="EMBL" id="PDT49018.1"/>
    </source>
</evidence>
<dbReference type="InterPro" id="IPR011051">
    <property type="entry name" value="RmlC_Cupin_sf"/>
</dbReference>
<organism evidence="3 4">
    <name type="scientific">Rhizobium fredii</name>
    <name type="common">Sinorhizobium fredii</name>
    <dbReference type="NCBI Taxonomy" id="380"/>
    <lineage>
        <taxon>Bacteria</taxon>
        <taxon>Pseudomonadati</taxon>
        <taxon>Pseudomonadota</taxon>
        <taxon>Alphaproteobacteria</taxon>
        <taxon>Hyphomicrobiales</taxon>
        <taxon>Rhizobiaceae</taxon>
        <taxon>Sinorhizobium/Ensifer group</taxon>
        <taxon>Sinorhizobium</taxon>
    </lineage>
</organism>
<keyword evidence="1" id="KW-0479">Metal-binding</keyword>
<gene>
    <name evidence="3" type="ORF">CO661_07035</name>
</gene>
<sequence>MSFVCARLLFGPATCNRGFAAEGSLSRFFSEFWRTVMSRSSNPDCRVVRPGSGYAGKQGLNYFEGIAAETVGSTGICMHLVTMPPGARAKAHLHESHETAIYVLAGEAYTWFGDRLEEHVIVKAGEMLYIPAGVPHMPANLSDSPCTAVIARTDPKEQESVVLLPELDGLVPADPLAHSV</sequence>
<reference evidence="3 4" key="1">
    <citation type="submission" date="2017-09" db="EMBL/GenBank/DDBJ databases">
        <title>Comparative genomics of rhizobia isolated from Phaseolus vulgaris in China.</title>
        <authorList>
            <person name="Tong W."/>
        </authorList>
    </citation>
    <scope>NUCLEOTIDE SEQUENCE [LARGE SCALE GENOMIC DNA]</scope>
    <source>
        <strain evidence="3 4">PCH1</strain>
    </source>
</reference>
<name>A0A2A6M319_RHIFR</name>
<evidence type="ECO:0000256" key="1">
    <source>
        <dbReference type="ARBA" id="ARBA00022723"/>
    </source>
</evidence>
<dbReference type="Gene3D" id="2.60.120.10">
    <property type="entry name" value="Jelly Rolls"/>
    <property type="match status" value="1"/>
</dbReference>
<dbReference type="SUPFAM" id="SSF51182">
    <property type="entry name" value="RmlC-like cupins"/>
    <property type="match status" value="1"/>
</dbReference>
<dbReference type="EMBL" id="NWTC01000004">
    <property type="protein sequence ID" value="PDT49018.1"/>
    <property type="molecule type" value="Genomic_DNA"/>
</dbReference>
<dbReference type="PANTHER" id="PTHR35848">
    <property type="entry name" value="OXALATE-BINDING PROTEIN"/>
    <property type="match status" value="1"/>
</dbReference>
<evidence type="ECO:0000313" key="4">
    <source>
        <dbReference type="Proteomes" id="UP000220353"/>
    </source>
</evidence>
<dbReference type="InterPro" id="IPR051610">
    <property type="entry name" value="GPI/OXD"/>
</dbReference>
<proteinExistence type="predicted"/>
<comment type="caution">
    <text evidence="3">The sequence shown here is derived from an EMBL/GenBank/DDBJ whole genome shotgun (WGS) entry which is preliminary data.</text>
</comment>
<dbReference type="GO" id="GO:0046872">
    <property type="term" value="F:metal ion binding"/>
    <property type="evidence" value="ECO:0007669"/>
    <property type="project" value="UniProtKB-KW"/>
</dbReference>